<feature type="signal peptide" evidence="1">
    <location>
        <begin position="1"/>
        <end position="21"/>
    </location>
</feature>
<dbReference type="PANTHER" id="PTHR37089">
    <property type="entry name" value="PROTEIN U-RELATED"/>
    <property type="match status" value="1"/>
</dbReference>
<organism evidence="3 4">
    <name type="scientific">Morganella psychrotolerans</name>
    <dbReference type="NCBI Taxonomy" id="368603"/>
    <lineage>
        <taxon>Bacteria</taxon>
        <taxon>Pseudomonadati</taxon>
        <taxon>Pseudomonadota</taxon>
        <taxon>Gammaproteobacteria</taxon>
        <taxon>Enterobacterales</taxon>
        <taxon>Morganellaceae</taxon>
        <taxon>Morganella</taxon>
    </lineage>
</organism>
<dbReference type="Pfam" id="PF05229">
    <property type="entry name" value="SCPU"/>
    <property type="match status" value="1"/>
</dbReference>
<comment type="caution">
    <text evidence="3">The sequence shown here is derived from an EMBL/GenBank/DDBJ whole genome shotgun (WGS) entry which is preliminary data.</text>
</comment>
<keyword evidence="1" id="KW-0732">Signal</keyword>
<name>A0A5M9RAV9_9GAMM</name>
<evidence type="ECO:0000313" key="3">
    <source>
        <dbReference type="EMBL" id="KAA8717397.1"/>
    </source>
</evidence>
<dbReference type="OrthoDB" id="6465762at2"/>
<evidence type="ECO:0000259" key="2">
    <source>
        <dbReference type="Pfam" id="PF05229"/>
    </source>
</evidence>
<reference evidence="3 4" key="1">
    <citation type="submission" date="2019-09" db="EMBL/GenBank/DDBJ databases">
        <title>Draft genome sequence of various Type strains from the CCUG.</title>
        <authorList>
            <person name="Pineiro-Iglesias B."/>
            <person name="Tunovic T."/>
            <person name="Unosson C."/>
            <person name="Inganas E."/>
            <person name="Ohlen M."/>
            <person name="Cardew S."/>
            <person name="Jensie-Markopoulos S."/>
            <person name="Salva-Serra F."/>
            <person name="Jaen-Luchoro D."/>
            <person name="Karlsson R."/>
            <person name="Svensson-Stadler L."/>
            <person name="Chun J."/>
            <person name="Moore E."/>
        </authorList>
    </citation>
    <scope>NUCLEOTIDE SEQUENCE [LARGE SCALE GENOMIC DNA]</scope>
    <source>
        <strain evidence="3 4">CCUG 53682T</strain>
    </source>
</reference>
<feature type="domain" description="Spore coat protein U/FanG" evidence="2">
    <location>
        <begin position="31"/>
        <end position="152"/>
    </location>
</feature>
<dbReference type="InterPro" id="IPR053167">
    <property type="entry name" value="Spore_coat_component"/>
</dbReference>
<dbReference type="Proteomes" id="UP000322181">
    <property type="component" value="Unassembled WGS sequence"/>
</dbReference>
<feature type="chain" id="PRO_5024441464" evidence="1">
    <location>
        <begin position="22"/>
        <end position="156"/>
    </location>
</feature>
<dbReference type="SMART" id="SM00972">
    <property type="entry name" value="SCPU"/>
    <property type="match status" value="1"/>
</dbReference>
<keyword evidence="3" id="KW-0167">Capsid protein</keyword>
<accession>A0A5M9RAV9</accession>
<gene>
    <name evidence="3" type="ORF">F4V73_05990</name>
</gene>
<keyword evidence="3" id="KW-0946">Virion</keyword>
<dbReference type="InterPro" id="IPR007893">
    <property type="entry name" value="Spore_coat_U/FanG"/>
</dbReference>
<sequence>MKKIKYLGLAVMLSTSATTFASTITSEKVSANMNVYLTVLKACTVSVSDMNFGNQFSNAGEQTTDATASVTCTQGTNYKLTADAADEYMLEDNSGNKVSYALYTDQAGKIPMTTGTAETGTGSAQQLKIYGKIAANTLKQAPAGVYKDTVSILVDY</sequence>
<dbReference type="RefSeq" id="WP_082970569.1">
    <property type="nucleotide sequence ID" value="NZ_BAAAFS010000001.1"/>
</dbReference>
<dbReference type="AlphaFoldDB" id="A0A5M9RAV9"/>
<evidence type="ECO:0000313" key="4">
    <source>
        <dbReference type="Proteomes" id="UP000322181"/>
    </source>
</evidence>
<dbReference type="EMBL" id="VXKB01000001">
    <property type="protein sequence ID" value="KAA8717397.1"/>
    <property type="molecule type" value="Genomic_DNA"/>
</dbReference>
<proteinExistence type="predicted"/>
<protein>
    <submittedName>
        <fullName evidence="3">Spore coat protein U domain-containing protein</fullName>
    </submittedName>
</protein>
<evidence type="ECO:0000256" key="1">
    <source>
        <dbReference type="SAM" id="SignalP"/>
    </source>
</evidence>